<dbReference type="SUPFAM" id="SSF57959">
    <property type="entry name" value="Leucine zipper domain"/>
    <property type="match status" value="1"/>
</dbReference>
<feature type="compositionally biased region" description="Low complexity" evidence="7">
    <location>
        <begin position="18"/>
        <end position="28"/>
    </location>
</feature>
<keyword evidence="2" id="KW-0805">Transcription regulation</keyword>
<keyword evidence="6" id="KW-0175">Coiled coil</keyword>
<feature type="domain" description="BZIP" evidence="8">
    <location>
        <begin position="345"/>
        <end position="408"/>
    </location>
</feature>
<evidence type="ECO:0000256" key="3">
    <source>
        <dbReference type="ARBA" id="ARBA00023125"/>
    </source>
</evidence>
<dbReference type="CDD" id="cd14686">
    <property type="entry name" value="bZIP"/>
    <property type="match status" value="1"/>
</dbReference>
<accession>A0AAD5TPJ7</accession>
<keyword evidence="4" id="KW-0804">Transcription</keyword>
<dbReference type="PANTHER" id="PTHR46164">
    <property type="entry name" value="ATF6, ISOFORM C"/>
    <property type="match status" value="1"/>
</dbReference>
<dbReference type="EMBL" id="JADGJQ010000028">
    <property type="protein sequence ID" value="KAJ3178202.1"/>
    <property type="molecule type" value="Genomic_DNA"/>
</dbReference>
<evidence type="ECO:0000256" key="5">
    <source>
        <dbReference type="ARBA" id="ARBA00023242"/>
    </source>
</evidence>
<dbReference type="GO" id="GO:0000978">
    <property type="term" value="F:RNA polymerase II cis-regulatory region sequence-specific DNA binding"/>
    <property type="evidence" value="ECO:0007669"/>
    <property type="project" value="TreeGrafter"/>
</dbReference>
<dbReference type="InterPro" id="IPR051882">
    <property type="entry name" value="ATF_bZIP_TF"/>
</dbReference>
<comment type="subcellular location">
    <subcellularLocation>
        <location evidence="1">Membrane</location>
        <topology evidence="1">Single-pass membrane protein</topology>
    </subcellularLocation>
</comment>
<dbReference type="SMART" id="SM00338">
    <property type="entry name" value="BRLZ"/>
    <property type="match status" value="1"/>
</dbReference>
<feature type="compositionally biased region" description="Polar residues" evidence="7">
    <location>
        <begin position="271"/>
        <end position="285"/>
    </location>
</feature>
<dbReference type="GO" id="GO:0030968">
    <property type="term" value="P:endoplasmic reticulum unfolded protein response"/>
    <property type="evidence" value="ECO:0007669"/>
    <property type="project" value="TreeGrafter"/>
</dbReference>
<dbReference type="PROSITE" id="PS50217">
    <property type="entry name" value="BZIP"/>
    <property type="match status" value="1"/>
</dbReference>
<dbReference type="GO" id="GO:0000981">
    <property type="term" value="F:DNA-binding transcription factor activity, RNA polymerase II-specific"/>
    <property type="evidence" value="ECO:0007669"/>
    <property type="project" value="TreeGrafter"/>
</dbReference>
<keyword evidence="5" id="KW-0539">Nucleus</keyword>
<comment type="caution">
    <text evidence="9">The sequence shown here is derived from an EMBL/GenBank/DDBJ whole genome shotgun (WGS) entry which is preliminary data.</text>
</comment>
<organism evidence="9 10">
    <name type="scientific">Geranomyces variabilis</name>
    <dbReference type="NCBI Taxonomy" id="109894"/>
    <lineage>
        <taxon>Eukaryota</taxon>
        <taxon>Fungi</taxon>
        <taxon>Fungi incertae sedis</taxon>
        <taxon>Chytridiomycota</taxon>
        <taxon>Chytridiomycota incertae sedis</taxon>
        <taxon>Chytridiomycetes</taxon>
        <taxon>Spizellomycetales</taxon>
        <taxon>Powellomycetaceae</taxon>
        <taxon>Geranomyces</taxon>
    </lineage>
</organism>
<dbReference type="AlphaFoldDB" id="A0AAD5TPJ7"/>
<evidence type="ECO:0000313" key="9">
    <source>
        <dbReference type="EMBL" id="KAJ3178202.1"/>
    </source>
</evidence>
<feature type="compositionally biased region" description="Polar residues" evidence="7">
    <location>
        <begin position="1"/>
        <end position="10"/>
    </location>
</feature>
<dbReference type="Proteomes" id="UP001212152">
    <property type="component" value="Unassembled WGS sequence"/>
</dbReference>
<keyword evidence="3" id="KW-0238">DNA-binding</keyword>
<evidence type="ECO:0000256" key="2">
    <source>
        <dbReference type="ARBA" id="ARBA00023015"/>
    </source>
</evidence>
<reference evidence="9" key="1">
    <citation type="submission" date="2020-05" db="EMBL/GenBank/DDBJ databases">
        <title>Phylogenomic resolution of chytrid fungi.</title>
        <authorList>
            <person name="Stajich J.E."/>
            <person name="Amses K."/>
            <person name="Simmons R."/>
            <person name="Seto K."/>
            <person name="Myers J."/>
            <person name="Bonds A."/>
            <person name="Quandt C.A."/>
            <person name="Barry K."/>
            <person name="Liu P."/>
            <person name="Grigoriev I."/>
            <person name="Longcore J.E."/>
            <person name="James T.Y."/>
        </authorList>
    </citation>
    <scope>NUCLEOTIDE SEQUENCE</scope>
    <source>
        <strain evidence="9">JEL0379</strain>
    </source>
</reference>
<dbReference type="Pfam" id="PF00170">
    <property type="entry name" value="bZIP_1"/>
    <property type="match status" value="1"/>
</dbReference>
<evidence type="ECO:0000313" key="10">
    <source>
        <dbReference type="Proteomes" id="UP001212152"/>
    </source>
</evidence>
<name>A0AAD5TPJ7_9FUNG</name>
<dbReference type="Gene3D" id="1.20.5.170">
    <property type="match status" value="1"/>
</dbReference>
<evidence type="ECO:0000256" key="6">
    <source>
        <dbReference type="SAM" id="Coils"/>
    </source>
</evidence>
<proteinExistence type="predicted"/>
<protein>
    <recommendedName>
        <fullName evidence="8">BZIP domain-containing protein</fullName>
    </recommendedName>
</protein>
<feature type="region of interest" description="Disordered" evidence="7">
    <location>
        <begin position="186"/>
        <end position="236"/>
    </location>
</feature>
<evidence type="ECO:0000256" key="4">
    <source>
        <dbReference type="ARBA" id="ARBA00023163"/>
    </source>
</evidence>
<sequence>MTAATQSAESTPPPQPPRSDVSSSPGSSARTPPPPAGEVVDDELFRSFINDDFLAMADLDDYGHLPYAFPLDDHFLSADPLAPLTDAEMMQGVESLQSSWALIGGPESSSPESSISGLRAFSPSSPSSAASIRSPSTEWLLDFDDPLKMTPLTIAPPGPAVVVPELSMKAPSLSAPVPPPAGGQQWKFVNCSVPNGAAPPQQQQQQQQEEPHAQSNSTAAPLASQPPTSAAAKTSAAALAGVVPQHQQQPLVYSKPPLSPEPLLKIKSEPQSDTESQKQPQQNATAAPIVSYPLSAVSTATPLASTPLPFVPTAKATIQQLLEMKKQPLLPPKPPADPSAPLTPAQKRAERLIRNRAAALESRKRKREHQTRLEEQTENLLAENTMLMDRLKQLEDRNIVLERENAVLRQSVHCTCGQSMAFNGNMFGAQPLPAPASKPQHHVELPDKKTVGTVLMTVFFSFALIFLPGFMSSSSHLGGHIVGRAYSASNSESPLLSSEPASVFPQATTGFHLLDAPQQILYLPASASPLAGGPSTSRGGVVPVMRTDISRRVKSAVALPLDWRFGDVLGGLASRVEKTGRGPVTKLRDLFRNTKDDVTEHITPAATAAPTPRRGGIVARQLLRNAARDHSNMPPGAVREFVRIPADHATQYNADGSAPKAIPHISLDDSIHLLPYQAQDPAPAVASPPRAADPAAEACARPKFSLIATLPPADVRDDDKGAFLQLDVEVVGARMVTWNASEDLR</sequence>
<dbReference type="GO" id="GO:0016020">
    <property type="term" value="C:membrane"/>
    <property type="evidence" value="ECO:0007669"/>
    <property type="project" value="UniProtKB-SubCell"/>
</dbReference>
<evidence type="ECO:0000256" key="7">
    <source>
        <dbReference type="SAM" id="MobiDB-lite"/>
    </source>
</evidence>
<evidence type="ECO:0000259" key="8">
    <source>
        <dbReference type="PROSITE" id="PS50217"/>
    </source>
</evidence>
<feature type="region of interest" description="Disordered" evidence="7">
    <location>
        <begin position="1"/>
        <end position="40"/>
    </location>
</feature>
<dbReference type="InterPro" id="IPR046347">
    <property type="entry name" value="bZIP_sf"/>
</dbReference>
<feature type="compositionally biased region" description="Low complexity" evidence="7">
    <location>
        <begin position="223"/>
        <end position="236"/>
    </location>
</feature>
<evidence type="ECO:0000256" key="1">
    <source>
        <dbReference type="ARBA" id="ARBA00004167"/>
    </source>
</evidence>
<gene>
    <name evidence="9" type="ORF">HDU87_003754</name>
</gene>
<keyword evidence="10" id="KW-1185">Reference proteome</keyword>
<dbReference type="InterPro" id="IPR004827">
    <property type="entry name" value="bZIP"/>
</dbReference>
<dbReference type="PANTHER" id="PTHR46164:SF3">
    <property type="entry name" value="ATF6, ISOFORM C"/>
    <property type="match status" value="1"/>
</dbReference>
<dbReference type="GO" id="GO:0005634">
    <property type="term" value="C:nucleus"/>
    <property type="evidence" value="ECO:0007669"/>
    <property type="project" value="TreeGrafter"/>
</dbReference>
<feature type="region of interest" description="Disordered" evidence="7">
    <location>
        <begin position="104"/>
        <end position="134"/>
    </location>
</feature>
<feature type="coiled-coil region" evidence="6">
    <location>
        <begin position="359"/>
        <end position="411"/>
    </location>
</feature>
<feature type="region of interest" description="Disordered" evidence="7">
    <location>
        <begin position="248"/>
        <end position="285"/>
    </location>
</feature>